<organism evidence="2 3">
    <name type="scientific">Cinnamomum micranthum f. kanehirae</name>
    <dbReference type="NCBI Taxonomy" id="337451"/>
    <lineage>
        <taxon>Eukaryota</taxon>
        <taxon>Viridiplantae</taxon>
        <taxon>Streptophyta</taxon>
        <taxon>Embryophyta</taxon>
        <taxon>Tracheophyta</taxon>
        <taxon>Spermatophyta</taxon>
        <taxon>Magnoliopsida</taxon>
        <taxon>Magnoliidae</taxon>
        <taxon>Laurales</taxon>
        <taxon>Lauraceae</taxon>
        <taxon>Cinnamomum</taxon>
    </lineage>
</organism>
<dbReference type="InterPro" id="IPR014842">
    <property type="entry name" value="AFT"/>
</dbReference>
<reference evidence="2 3" key="1">
    <citation type="journal article" date="2019" name="Nat. Plants">
        <title>Stout camphor tree genome fills gaps in understanding of flowering plant genome evolution.</title>
        <authorList>
            <person name="Chaw S.M."/>
            <person name="Liu Y.C."/>
            <person name="Wu Y.W."/>
            <person name="Wang H.Y."/>
            <person name="Lin C.I."/>
            <person name="Wu C.S."/>
            <person name="Ke H.M."/>
            <person name="Chang L.Y."/>
            <person name="Hsu C.Y."/>
            <person name="Yang H.T."/>
            <person name="Sudianto E."/>
            <person name="Hsu M.H."/>
            <person name="Wu K.P."/>
            <person name="Wang L.N."/>
            <person name="Leebens-Mack J.H."/>
            <person name="Tsai I.J."/>
        </authorList>
    </citation>
    <scope>NUCLEOTIDE SEQUENCE [LARGE SCALE GENOMIC DNA]</scope>
    <source>
        <strain evidence="3">cv. Chaw 1501</strain>
        <tissue evidence="2">Young leaves</tissue>
    </source>
</reference>
<dbReference type="PANTHER" id="PTHR31569">
    <property type="entry name" value="SWIM-TYPE DOMAIN-CONTAINING PROTEIN"/>
    <property type="match status" value="1"/>
</dbReference>
<protein>
    <submittedName>
        <fullName evidence="2">Protein FAR-RED IMPAIRED RESPONSE 1-like protein</fullName>
    </submittedName>
</protein>
<name>A0A443PJW0_9MAGN</name>
<dbReference type="PANTHER" id="PTHR31569:SF4">
    <property type="entry name" value="SWIM-TYPE DOMAIN-CONTAINING PROTEIN"/>
    <property type="match status" value="1"/>
</dbReference>
<evidence type="ECO:0000313" key="3">
    <source>
        <dbReference type="Proteomes" id="UP000283530"/>
    </source>
</evidence>
<dbReference type="InterPro" id="IPR003323">
    <property type="entry name" value="OTU_dom"/>
</dbReference>
<keyword evidence="3" id="KW-1185">Reference proteome</keyword>
<dbReference type="AlphaFoldDB" id="A0A443PJW0"/>
<dbReference type="OrthoDB" id="1299023at2759"/>
<dbReference type="InterPro" id="IPR018289">
    <property type="entry name" value="MULE_transposase_dom"/>
</dbReference>
<dbReference type="CDD" id="cd22744">
    <property type="entry name" value="OTU"/>
    <property type="match status" value="1"/>
</dbReference>
<dbReference type="GO" id="GO:0010106">
    <property type="term" value="P:cellular response to iron ion starvation"/>
    <property type="evidence" value="ECO:0007669"/>
    <property type="project" value="InterPro"/>
</dbReference>
<evidence type="ECO:0000259" key="1">
    <source>
        <dbReference type="PROSITE" id="PS50802"/>
    </source>
</evidence>
<gene>
    <name evidence="2" type="ORF">CKAN_02018800</name>
</gene>
<dbReference type="GO" id="GO:0045944">
    <property type="term" value="P:positive regulation of transcription by RNA polymerase II"/>
    <property type="evidence" value="ECO:0007669"/>
    <property type="project" value="InterPro"/>
</dbReference>
<feature type="domain" description="OTU" evidence="1">
    <location>
        <begin position="532"/>
        <end position="669"/>
    </location>
</feature>
<dbReference type="Pfam" id="PF08731">
    <property type="entry name" value="AFT"/>
    <property type="match status" value="1"/>
</dbReference>
<dbReference type="Pfam" id="PF10551">
    <property type="entry name" value="MULE"/>
    <property type="match status" value="1"/>
</dbReference>
<dbReference type="EMBL" id="QPKB01000008">
    <property type="protein sequence ID" value="RWR91050.1"/>
    <property type="molecule type" value="Genomic_DNA"/>
</dbReference>
<comment type="caution">
    <text evidence="2">The sequence shown here is derived from an EMBL/GenBank/DDBJ whole genome shotgun (WGS) entry which is preliminary data.</text>
</comment>
<dbReference type="GO" id="GO:0000981">
    <property type="term" value="F:DNA-binding transcription factor activity, RNA polymerase II-specific"/>
    <property type="evidence" value="ECO:0007669"/>
    <property type="project" value="InterPro"/>
</dbReference>
<accession>A0A443PJW0</accession>
<dbReference type="InterPro" id="IPR052579">
    <property type="entry name" value="Zinc_finger_SWIM"/>
</dbReference>
<proteinExistence type="predicted"/>
<sequence length="698" mass="80434">MNLDQLRIWANDLRLSSGSSDQDDILINEIKQEDKNVDEDVTNEFSTDMVFNSRQSLIDWIQNTGRNLGYIIVIKRSETSIIGKSPRLLFQCDRGGTYRSQKTSTKVTGTKRIDCPFRVKGVKMRTGDDWMIRVVCGTHNHAPASYMEGHPYPGRLSESEIQLMVHLSTKNVKPRDILTSLRKRNPDNMSTIGTIYNARHKFRTAEKAGKTQMQVVMSFLQREGYIFESQTNAVTNELEDLFFAHPRSLEQWRAFPHVLLIDATYKTNRYRMPLLEIVGVTATNMTFCIAFVFMHSEKVFNYTWALRCLQSTMHGCTGPRVIVTDRELALMKASTQVFPDAKKLLCRWHIYRSILSKCRPSITDNKSWNAFYKMWNMLLESETENAYVCKLADLEVVLQNFPGIINYLKDVWLTPYKEMFVSAWTDRYLHFGNQTTKKVATNTLVNPSPLVFVESDSLHSREPSRNSYSFGGPDLKDREDISTRANTNTFEFVELDIFQFQEPARHSCSSIYNYSVHAYVRQFPFILHPYIMHVQDVKPDGNCGFRAIAVCLGLHEDAWATIRHCLIEELHTFRTQYVTIFGSEDQWTRVYNSLNFFALDRGAPIEHWMTMPDMGLLIASKFNVILHVLSAAQSFTYLPLRSIPPPAYQHVAISIGYVNNNHYVQVALTDGCPMPPIMPQWVHFRHDCAAAWATPYVE</sequence>
<evidence type="ECO:0000313" key="2">
    <source>
        <dbReference type="EMBL" id="RWR91050.1"/>
    </source>
</evidence>
<dbReference type="Gene3D" id="3.90.70.80">
    <property type="match status" value="1"/>
</dbReference>
<dbReference type="PROSITE" id="PS50802">
    <property type="entry name" value="OTU"/>
    <property type="match status" value="1"/>
</dbReference>
<dbReference type="Proteomes" id="UP000283530">
    <property type="component" value="Unassembled WGS sequence"/>
</dbReference>